<dbReference type="InterPro" id="IPR025404">
    <property type="entry name" value="DUF4130"/>
</dbReference>
<dbReference type="OrthoDB" id="5290748at2"/>
<dbReference type="EMBL" id="SBII01000008">
    <property type="protein sequence ID" value="RWW99585.1"/>
    <property type="molecule type" value="Genomic_DNA"/>
</dbReference>
<protein>
    <submittedName>
        <fullName evidence="2">DNA metabolism protein</fullName>
    </submittedName>
</protein>
<sequence>MTTYIFNGSFEGLLTAIFEFYDRKEKAVELVWDKLYQPSILDEALEIVNDEFKAKRVWDGLKKKLSPEWRTRFYKAYLSEDPQTFQDLLDFARYIFDNPAGAEANFGNPHVIAISKMDKKVNREKHRMKAFIRFQQTGDNIYYCPVDPDFNVLPLIASFFKNRYTDQRWIIYDLKRKYGLFYDLKSVQEITYEFISEIDIKKVILPIELTDPKEELASILWKDYFNSTNIPARKNMKLHIQHVPKRYWKYLNEKQ</sequence>
<accession>A0A3S3QCJ0</accession>
<dbReference type="RefSeq" id="WP_128390135.1">
    <property type="nucleotide sequence ID" value="NZ_SBII01000008.1"/>
</dbReference>
<reference evidence="2 3" key="1">
    <citation type="submission" date="2019-01" db="EMBL/GenBank/DDBJ databases">
        <title>Flavobacterium sp. nov.,isolated from freshwater.</title>
        <authorList>
            <person name="Zhang R."/>
            <person name="Du Z.-J."/>
        </authorList>
    </citation>
    <scope>NUCLEOTIDE SEQUENCE [LARGE SCALE GENOMIC DNA]</scope>
    <source>
        <strain evidence="2 3">1E403</strain>
    </source>
</reference>
<evidence type="ECO:0000313" key="3">
    <source>
        <dbReference type="Proteomes" id="UP000287527"/>
    </source>
</evidence>
<dbReference type="InterPro" id="IPR023875">
    <property type="entry name" value="DNA_repair_put"/>
</dbReference>
<organism evidence="2 3">
    <name type="scientific">Flavobacterium cerinum</name>
    <dbReference type="NCBI Taxonomy" id="2502784"/>
    <lineage>
        <taxon>Bacteria</taxon>
        <taxon>Pseudomonadati</taxon>
        <taxon>Bacteroidota</taxon>
        <taxon>Flavobacteriia</taxon>
        <taxon>Flavobacteriales</taxon>
        <taxon>Flavobacteriaceae</taxon>
        <taxon>Flavobacterium</taxon>
    </lineage>
</organism>
<evidence type="ECO:0000259" key="1">
    <source>
        <dbReference type="Pfam" id="PF13566"/>
    </source>
</evidence>
<dbReference type="Proteomes" id="UP000287527">
    <property type="component" value="Unassembled WGS sequence"/>
</dbReference>
<dbReference type="AlphaFoldDB" id="A0A3S3QCJ0"/>
<proteinExistence type="predicted"/>
<feature type="domain" description="DUF4130" evidence="1">
    <location>
        <begin position="83"/>
        <end position="253"/>
    </location>
</feature>
<comment type="caution">
    <text evidence="2">The sequence shown here is derived from an EMBL/GenBank/DDBJ whole genome shotgun (WGS) entry which is preliminary data.</text>
</comment>
<dbReference type="NCBIfam" id="TIGR03915">
    <property type="entry name" value="SAM_7_link_chp"/>
    <property type="match status" value="1"/>
</dbReference>
<keyword evidence="3" id="KW-1185">Reference proteome</keyword>
<gene>
    <name evidence="2" type="ORF">EPI11_11570</name>
</gene>
<name>A0A3S3QCJ0_9FLAO</name>
<evidence type="ECO:0000313" key="2">
    <source>
        <dbReference type="EMBL" id="RWW99585.1"/>
    </source>
</evidence>
<dbReference type="Pfam" id="PF13566">
    <property type="entry name" value="DUF4130"/>
    <property type="match status" value="1"/>
</dbReference>